<reference evidence="2 3" key="1">
    <citation type="submission" date="2019-03" db="EMBL/GenBank/DDBJ databases">
        <title>First draft genome of Liparis tanakae, snailfish: a comprehensive survey of snailfish specific genes.</title>
        <authorList>
            <person name="Kim W."/>
            <person name="Song I."/>
            <person name="Jeong J.-H."/>
            <person name="Kim D."/>
            <person name="Kim S."/>
            <person name="Ryu S."/>
            <person name="Song J.Y."/>
            <person name="Lee S.K."/>
        </authorList>
    </citation>
    <scope>NUCLEOTIDE SEQUENCE [LARGE SCALE GENOMIC DNA]</scope>
    <source>
        <tissue evidence="2">Muscle</tissue>
    </source>
</reference>
<proteinExistence type="predicted"/>
<organism evidence="2 3">
    <name type="scientific">Liparis tanakae</name>
    <name type="common">Tanaka's snailfish</name>
    <dbReference type="NCBI Taxonomy" id="230148"/>
    <lineage>
        <taxon>Eukaryota</taxon>
        <taxon>Metazoa</taxon>
        <taxon>Chordata</taxon>
        <taxon>Craniata</taxon>
        <taxon>Vertebrata</taxon>
        <taxon>Euteleostomi</taxon>
        <taxon>Actinopterygii</taxon>
        <taxon>Neopterygii</taxon>
        <taxon>Teleostei</taxon>
        <taxon>Neoteleostei</taxon>
        <taxon>Acanthomorphata</taxon>
        <taxon>Eupercaria</taxon>
        <taxon>Perciformes</taxon>
        <taxon>Cottioidei</taxon>
        <taxon>Cottales</taxon>
        <taxon>Liparidae</taxon>
        <taxon>Liparis</taxon>
    </lineage>
</organism>
<comment type="caution">
    <text evidence="2">The sequence shown here is derived from an EMBL/GenBank/DDBJ whole genome shotgun (WGS) entry which is preliminary data.</text>
</comment>
<evidence type="ECO:0000256" key="1">
    <source>
        <dbReference type="SAM" id="MobiDB-lite"/>
    </source>
</evidence>
<evidence type="ECO:0000313" key="3">
    <source>
        <dbReference type="Proteomes" id="UP000314294"/>
    </source>
</evidence>
<keyword evidence="3" id="KW-1185">Reference proteome</keyword>
<feature type="compositionally biased region" description="Basic and acidic residues" evidence="1">
    <location>
        <begin position="9"/>
        <end position="22"/>
    </location>
</feature>
<accession>A0A4Z2E911</accession>
<dbReference type="EMBL" id="SRLO01012916">
    <property type="protein sequence ID" value="TNN25298.1"/>
    <property type="molecule type" value="Genomic_DNA"/>
</dbReference>
<sequence>MPLATQNPEPKDSGAESRLFRKYDRRAAPSSLTDLAALPGEALRAVAAVAVAFLQAAAPVEAGAATSPNATIVRTTCVTPTLHLSPGKTRVTAGRGAEGQRVPEQQVTQTGFTLLGVCV</sequence>
<gene>
    <name evidence="2" type="ORF">EYF80_064575</name>
</gene>
<dbReference type="Proteomes" id="UP000314294">
    <property type="component" value="Unassembled WGS sequence"/>
</dbReference>
<feature type="region of interest" description="Disordered" evidence="1">
    <location>
        <begin position="1"/>
        <end position="22"/>
    </location>
</feature>
<dbReference type="AlphaFoldDB" id="A0A4Z2E911"/>
<protein>
    <submittedName>
        <fullName evidence="2">Uncharacterized protein</fullName>
    </submittedName>
</protein>
<name>A0A4Z2E911_9TELE</name>
<evidence type="ECO:0000313" key="2">
    <source>
        <dbReference type="EMBL" id="TNN25298.1"/>
    </source>
</evidence>